<name>A0A4R6DLM0_9MICO</name>
<dbReference type="InterPro" id="IPR051474">
    <property type="entry name" value="Anti-sigma-K/W_factor"/>
</dbReference>
<evidence type="ECO:0000256" key="10">
    <source>
        <dbReference type="ARBA" id="ARBA00030803"/>
    </source>
</evidence>
<reference evidence="14 15" key="1">
    <citation type="submission" date="2019-03" db="EMBL/GenBank/DDBJ databases">
        <title>Genomic analyses of the natural microbiome of Caenorhabditis elegans.</title>
        <authorList>
            <person name="Samuel B."/>
        </authorList>
    </citation>
    <scope>NUCLEOTIDE SEQUENCE [LARGE SCALE GENOMIC DNA]</scope>
    <source>
        <strain evidence="14 15">JUb65</strain>
    </source>
</reference>
<dbReference type="Gene3D" id="1.10.10.1320">
    <property type="entry name" value="Anti-sigma factor, zinc-finger domain"/>
    <property type="match status" value="1"/>
</dbReference>
<keyword evidence="6" id="KW-0805">Transcription regulation</keyword>
<keyword evidence="8" id="KW-0804">Transcription</keyword>
<keyword evidence="5 12" id="KW-1133">Transmembrane helix</keyword>
<dbReference type="Pfam" id="PF10099">
    <property type="entry name" value="RskA_C"/>
    <property type="match status" value="1"/>
</dbReference>
<feature type="compositionally biased region" description="Low complexity" evidence="11">
    <location>
        <begin position="94"/>
        <end position="120"/>
    </location>
</feature>
<evidence type="ECO:0000256" key="2">
    <source>
        <dbReference type="ARBA" id="ARBA00004236"/>
    </source>
</evidence>
<dbReference type="GO" id="GO:0016989">
    <property type="term" value="F:sigma factor antagonist activity"/>
    <property type="evidence" value="ECO:0007669"/>
    <property type="project" value="TreeGrafter"/>
</dbReference>
<feature type="region of interest" description="Disordered" evidence="11">
    <location>
        <begin position="94"/>
        <end position="151"/>
    </location>
</feature>
<dbReference type="AlphaFoldDB" id="A0A4R6DLM0"/>
<evidence type="ECO:0000256" key="1">
    <source>
        <dbReference type="ARBA" id="ARBA00004167"/>
    </source>
</evidence>
<evidence type="ECO:0000259" key="13">
    <source>
        <dbReference type="Pfam" id="PF10099"/>
    </source>
</evidence>
<keyword evidence="3" id="KW-1003">Cell membrane</keyword>
<evidence type="ECO:0000256" key="11">
    <source>
        <dbReference type="SAM" id="MobiDB-lite"/>
    </source>
</evidence>
<comment type="caution">
    <text evidence="14">The sequence shown here is derived from an EMBL/GenBank/DDBJ whole genome shotgun (WGS) entry which is preliminary data.</text>
</comment>
<dbReference type="GO" id="GO:0005886">
    <property type="term" value="C:plasma membrane"/>
    <property type="evidence" value="ECO:0007669"/>
    <property type="project" value="UniProtKB-SubCell"/>
</dbReference>
<evidence type="ECO:0000256" key="4">
    <source>
        <dbReference type="ARBA" id="ARBA00022692"/>
    </source>
</evidence>
<keyword evidence="4 12" id="KW-0812">Transmembrane</keyword>
<dbReference type="EMBL" id="SNVW01000003">
    <property type="protein sequence ID" value="TDN45149.1"/>
    <property type="molecule type" value="Genomic_DNA"/>
</dbReference>
<gene>
    <name evidence="14" type="ORF">EDF64_10371</name>
</gene>
<sequence length="316" mass="31592">MTEHHDDPALLTGSHALDALSDDERALLEATLSSSPELRAETDSLRETALQLAYAVDPIEPPASLKASLMAQIASTPQAAPLASAPAAPSATAQAAPAVPTSQAAPSAPAGSAAPLLSTPVPETDGDAGQEARFTPATSVTTRRGRAEGAAQRRWFQRPAAALSAAAAVAVVFLGVGLGVGTSFAPSNEPGPGTTQASSGLDRIYAASDFKRSTAKVAGGGTATVVWSNDLGKSAVILDGVAQAPKGKTYQLWYIGSEGTGGKITAAGLLDGSTDGVNAAVLSGSRSHDVTIGMTVEPEGGSKQPTTTPIMAVTTA</sequence>
<feature type="transmembrane region" description="Helical" evidence="12">
    <location>
        <begin position="160"/>
        <end position="180"/>
    </location>
</feature>
<dbReference type="Proteomes" id="UP000295764">
    <property type="component" value="Unassembled WGS sequence"/>
</dbReference>
<dbReference type="RefSeq" id="WP_133519013.1">
    <property type="nucleotide sequence ID" value="NZ_SNVW01000003.1"/>
</dbReference>
<evidence type="ECO:0000256" key="7">
    <source>
        <dbReference type="ARBA" id="ARBA00023136"/>
    </source>
</evidence>
<dbReference type="PANTHER" id="PTHR37461">
    <property type="entry name" value="ANTI-SIGMA-K FACTOR RSKA"/>
    <property type="match status" value="1"/>
</dbReference>
<evidence type="ECO:0000256" key="6">
    <source>
        <dbReference type="ARBA" id="ARBA00023015"/>
    </source>
</evidence>
<evidence type="ECO:0000313" key="14">
    <source>
        <dbReference type="EMBL" id="TDN45149.1"/>
    </source>
</evidence>
<evidence type="ECO:0000256" key="3">
    <source>
        <dbReference type="ARBA" id="ARBA00022475"/>
    </source>
</evidence>
<feature type="domain" description="Anti-sigma K factor RskA C-terminal" evidence="13">
    <location>
        <begin position="163"/>
        <end position="310"/>
    </location>
</feature>
<dbReference type="InterPro" id="IPR041916">
    <property type="entry name" value="Anti_sigma_zinc_sf"/>
</dbReference>
<dbReference type="PANTHER" id="PTHR37461:SF1">
    <property type="entry name" value="ANTI-SIGMA-K FACTOR RSKA"/>
    <property type="match status" value="1"/>
</dbReference>
<keyword evidence="7 12" id="KW-0472">Membrane</keyword>
<dbReference type="GO" id="GO:0006417">
    <property type="term" value="P:regulation of translation"/>
    <property type="evidence" value="ECO:0007669"/>
    <property type="project" value="TreeGrafter"/>
</dbReference>
<dbReference type="OrthoDB" id="153510at2"/>
<organism evidence="14 15">
    <name type="scientific">Curtobacterium flaccumfaciens</name>
    <dbReference type="NCBI Taxonomy" id="2035"/>
    <lineage>
        <taxon>Bacteria</taxon>
        <taxon>Bacillati</taxon>
        <taxon>Actinomycetota</taxon>
        <taxon>Actinomycetes</taxon>
        <taxon>Micrococcales</taxon>
        <taxon>Microbacteriaceae</taxon>
        <taxon>Curtobacterium</taxon>
    </lineage>
</organism>
<evidence type="ECO:0000313" key="15">
    <source>
        <dbReference type="Proteomes" id="UP000295764"/>
    </source>
</evidence>
<evidence type="ECO:0000256" key="12">
    <source>
        <dbReference type="SAM" id="Phobius"/>
    </source>
</evidence>
<evidence type="ECO:0000256" key="9">
    <source>
        <dbReference type="ARBA" id="ARBA00029829"/>
    </source>
</evidence>
<protein>
    <recommendedName>
        <fullName evidence="10">Regulator of SigK</fullName>
    </recommendedName>
    <alternativeName>
        <fullName evidence="9">Sigma-K anti-sigma factor RskA</fullName>
    </alternativeName>
</protein>
<comment type="subcellular location">
    <subcellularLocation>
        <location evidence="2">Cell membrane</location>
    </subcellularLocation>
    <subcellularLocation>
        <location evidence="1">Membrane</location>
        <topology evidence="1">Single-pass membrane protein</topology>
    </subcellularLocation>
</comment>
<evidence type="ECO:0000256" key="5">
    <source>
        <dbReference type="ARBA" id="ARBA00022989"/>
    </source>
</evidence>
<accession>A0A4R6DLM0</accession>
<proteinExistence type="predicted"/>
<evidence type="ECO:0000256" key="8">
    <source>
        <dbReference type="ARBA" id="ARBA00023163"/>
    </source>
</evidence>
<dbReference type="InterPro" id="IPR018764">
    <property type="entry name" value="RskA_C"/>
</dbReference>